<feature type="region of interest" description="Disordered" evidence="4">
    <location>
        <begin position="58"/>
        <end position="85"/>
    </location>
</feature>
<dbReference type="InterPro" id="IPR012943">
    <property type="entry name" value="Cnn_1N"/>
</dbReference>
<dbReference type="GO" id="GO:0005815">
    <property type="term" value="C:microtubule organizing center"/>
    <property type="evidence" value="ECO:0007669"/>
    <property type="project" value="InterPro"/>
</dbReference>
<evidence type="ECO:0000256" key="1">
    <source>
        <dbReference type="ARBA" id="ARBA00004496"/>
    </source>
</evidence>
<proteinExistence type="predicted"/>
<evidence type="ECO:0000256" key="2">
    <source>
        <dbReference type="ARBA" id="ARBA00022490"/>
    </source>
</evidence>
<feature type="compositionally biased region" description="Basic and acidic residues" evidence="4">
    <location>
        <begin position="954"/>
        <end position="964"/>
    </location>
</feature>
<evidence type="ECO:0000256" key="3">
    <source>
        <dbReference type="SAM" id="Coils"/>
    </source>
</evidence>
<organism evidence="6 7">
    <name type="scientific">Mortierella polycephala</name>
    <dbReference type="NCBI Taxonomy" id="41804"/>
    <lineage>
        <taxon>Eukaryota</taxon>
        <taxon>Fungi</taxon>
        <taxon>Fungi incertae sedis</taxon>
        <taxon>Mucoromycota</taxon>
        <taxon>Mortierellomycotina</taxon>
        <taxon>Mortierellomycetes</taxon>
        <taxon>Mortierellales</taxon>
        <taxon>Mortierellaceae</taxon>
        <taxon>Mortierella</taxon>
    </lineage>
</organism>
<evidence type="ECO:0000259" key="5">
    <source>
        <dbReference type="Pfam" id="PF07989"/>
    </source>
</evidence>
<feature type="region of interest" description="Disordered" evidence="4">
    <location>
        <begin position="954"/>
        <end position="1019"/>
    </location>
</feature>
<reference evidence="6" key="1">
    <citation type="journal article" date="2020" name="Fungal Divers.">
        <title>Resolving the Mortierellaceae phylogeny through synthesis of multi-gene phylogenetics and phylogenomics.</title>
        <authorList>
            <person name="Vandepol N."/>
            <person name="Liber J."/>
            <person name="Desiro A."/>
            <person name="Na H."/>
            <person name="Kennedy M."/>
            <person name="Barry K."/>
            <person name="Grigoriev I.V."/>
            <person name="Miller A.N."/>
            <person name="O'Donnell K."/>
            <person name="Stajich J.E."/>
            <person name="Bonito G."/>
        </authorList>
    </citation>
    <scope>NUCLEOTIDE SEQUENCE</scope>
    <source>
        <strain evidence="6">KOD948</strain>
    </source>
</reference>
<evidence type="ECO:0000313" key="6">
    <source>
        <dbReference type="EMBL" id="KAG0266362.1"/>
    </source>
</evidence>
<dbReference type="EMBL" id="JAAAJA010000018">
    <property type="protein sequence ID" value="KAG0266362.1"/>
    <property type="molecule type" value="Genomic_DNA"/>
</dbReference>
<feature type="region of interest" description="Disordered" evidence="4">
    <location>
        <begin position="898"/>
        <end position="920"/>
    </location>
</feature>
<sequence>MDKSQWTASPEQSLSQRHGPYSLNEDDEDDEISRLDFNFGAIDADIILDDSIRTNPRLTAHSGHVSSTETAETSEGPRPQKTIDRWSANTGKPAIMTLKEQEKAIDDLKKESLNLKLKVFFLEDRLAKLSPEHVEQALQENVELKVMVQNMRSELKQYKKLLMESHAAIEALQAQKNCNLQHGMSEEQEEEYQNAIAEGRKLRTALEHLSERIKSLEEEIKSKDSALEQLQSRLGELDMQANTIEQLREMSAKYEDQIEELQARLHDVQQNESRILEKSRLDEDWDERCRQLERELRASTDLRSRLEQELAGKIALEEDLNHQLEQYRDELAKTRIDMANLSRQLEDEQEQLLQMQGTHGNDMNTLSEHWTSERQQLRQTISGLNLDIEDLQKINEQLDIQAQDLQALREDDHVQHDMELADLVGELKDKDGELAQTEDDLRDAESILQEKSTKISELEDRIEQLEFARRDADAVHDEVIARMRSNMQPGRTSSTEMISVSQHNFQQMSEEMALMEEENRRLESLLKIEKEQRIAAETSIHNRDTGEYEQWKEEQQQLERDYVEQIDDLQGKLAAASEQISDLHNELNGRDYRLHFYEGELDLVSKQLKETKESHKDMKDKLNSELEATTAAFLDIRQEIEQDRASSKELLHAKSNEVDRLTTKSRDLTDTVADFEQDKQQLETDLRDRVTAIAALRLRMADLELKLSQKQRNDDTSVENSKSDLFERNSLLFKVLLQLDNVLGGDSRLDSNMLPKPSVSFNTFSEYLNARLILLSDLAAMFEKKSRMLEDKSMSQLIKMRRQLDLKLSQLDQFETIVRNAADRQRKWREQLLKKQAENEELQAKQLLLTKTIVELRARSGSGERVQDYELKLHSAKTRYANAEERWNARLRELEKRTKEAEENVKRERQGANEKLASLKDENKNVQKAIENLQRKNEALQELVDVYKGDLHRGNLVDRNKRDSQGPSNPFGSQHLHNPGHNRNSTELGLSRMNDQLRSELDQRSRVAEKEREKATSALRELESVTTDCFKLQQQLDQRENVIKSAMSRIEVGALPVCYCFLDYPTHEAAGAKELTDFNAQPVDA</sequence>
<evidence type="ECO:0000313" key="7">
    <source>
        <dbReference type="Proteomes" id="UP000726737"/>
    </source>
</evidence>
<dbReference type="OrthoDB" id="10255000at2759"/>
<feature type="region of interest" description="Disordered" evidence="4">
    <location>
        <begin position="1"/>
        <end position="28"/>
    </location>
</feature>
<dbReference type="AlphaFoldDB" id="A0A9P6U9F6"/>
<dbReference type="Pfam" id="PF07989">
    <property type="entry name" value="Cnn_1N"/>
    <property type="match status" value="1"/>
</dbReference>
<gene>
    <name evidence="6" type="ORF">BG011_002481</name>
</gene>
<feature type="compositionally biased region" description="Polar residues" evidence="4">
    <location>
        <begin position="64"/>
        <end position="73"/>
    </location>
</feature>
<name>A0A9P6U9F6_9FUNG</name>
<evidence type="ECO:0000256" key="4">
    <source>
        <dbReference type="SAM" id="MobiDB-lite"/>
    </source>
</evidence>
<protein>
    <recommendedName>
        <fullName evidence="5">Centrosomin N-terminal motif 1 domain-containing protein</fullName>
    </recommendedName>
</protein>
<feature type="domain" description="Centrosomin N-terminal motif 1" evidence="5">
    <location>
        <begin position="97"/>
        <end position="170"/>
    </location>
</feature>
<feature type="compositionally biased region" description="Polar residues" evidence="4">
    <location>
        <begin position="965"/>
        <end position="994"/>
    </location>
</feature>
<dbReference type="PANTHER" id="PTHR47357">
    <property type="entry name" value="COP1-INTERACTIVE PROTEIN 1"/>
    <property type="match status" value="1"/>
</dbReference>
<keyword evidence="2" id="KW-0963">Cytoplasm</keyword>
<feature type="coiled-coil region" evidence="3">
    <location>
        <begin position="658"/>
        <end position="713"/>
    </location>
</feature>
<keyword evidence="3" id="KW-0175">Coiled coil</keyword>
<keyword evidence="7" id="KW-1185">Reference proteome</keyword>
<dbReference type="GO" id="GO:0005737">
    <property type="term" value="C:cytoplasm"/>
    <property type="evidence" value="ECO:0007669"/>
    <property type="project" value="UniProtKB-SubCell"/>
</dbReference>
<dbReference type="GO" id="GO:0005200">
    <property type="term" value="F:structural constituent of cytoskeleton"/>
    <property type="evidence" value="ECO:0007669"/>
    <property type="project" value="TreeGrafter"/>
</dbReference>
<comment type="caution">
    <text evidence="6">The sequence shown here is derived from an EMBL/GenBank/DDBJ whole genome shotgun (WGS) entry which is preliminary data.</text>
</comment>
<comment type="subcellular location">
    <subcellularLocation>
        <location evidence="1">Cytoplasm</location>
    </subcellularLocation>
</comment>
<dbReference type="PANTHER" id="PTHR47357:SF1">
    <property type="entry name" value="SPINDLE POLE BODY COMPONENT 110"/>
    <property type="match status" value="1"/>
</dbReference>
<feature type="coiled-coil region" evidence="3">
    <location>
        <begin position="98"/>
        <end position="475"/>
    </location>
</feature>
<accession>A0A9P6U9F6</accession>
<dbReference type="Proteomes" id="UP000726737">
    <property type="component" value="Unassembled WGS sequence"/>
</dbReference>
<feature type="compositionally biased region" description="Basic and acidic residues" evidence="4">
    <location>
        <begin position="995"/>
        <end position="1019"/>
    </location>
</feature>
<feature type="coiled-coil region" evidence="3">
    <location>
        <begin position="505"/>
        <end position="632"/>
    </location>
</feature>
<feature type="compositionally biased region" description="Polar residues" evidence="4">
    <location>
        <begin position="1"/>
        <end position="16"/>
    </location>
</feature>